<evidence type="ECO:0000313" key="2">
    <source>
        <dbReference type="EMBL" id="KKN52879.1"/>
    </source>
</evidence>
<protein>
    <recommendedName>
        <fullName evidence="3">Orphan protein</fullName>
    </recommendedName>
</protein>
<sequence>MSNILVILGMCFIAAGLLPFFRWMKCKINKHHWRVCAISNITSVINTRVLPLECAQQQSMLVSFNYNGDIHSVVVDLDESLFKLYKQGEPCSLLVDNDNPHRVYKNALIWQKFGHIWLCAGLSLLVLSIFTN</sequence>
<evidence type="ECO:0000256" key="1">
    <source>
        <dbReference type="SAM" id="Phobius"/>
    </source>
</evidence>
<accession>A0A0F9RDC8</accession>
<proteinExistence type="predicted"/>
<name>A0A0F9RDC8_9ZZZZ</name>
<dbReference type="AlphaFoldDB" id="A0A0F9RDC8"/>
<keyword evidence="1" id="KW-0812">Transmembrane</keyword>
<feature type="transmembrane region" description="Helical" evidence="1">
    <location>
        <begin position="113"/>
        <end position="131"/>
    </location>
</feature>
<organism evidence="2">
    <name type="scientific">marine sediment metagenome</name>
    <dbReference type="NCBI Taxonomy" id="412755"/>
    <lineage>
        <taxon>unclassified sequences</taxon>
        <taxon>metagenomes</taxon>
        <taxon>ecological metagenomes</taxon>
    </lineage>
</organism>
<reference evidence="2" key="1">
    <citation type="journal article" date="2015" name="Nature">
        <title>Complex archaea that bridge the gap between prokaryotes and eukaryotes.</title>
        <authorList>
            <person name="Spang A."/>
            <person name="Saw J.H."/>
            <person name="Jorgensen S.L."/>
            <person name="Zaremba-Niedzwiedzka K."/>
            <person name="Martijn J."/>
            <person name="Lind A.E."/>
            <person name="van Eijk R."/>
            <person name="Schleper C."/>
            <person name="Guy L."/>
            <person name="Ettema T.J."/>
        </authorList>
    </citation>
    <scope>NUCLEOTIDE SEQUENCE</scope>
</reference>
<keyword evidence="1" id="KW-1133">Transmembrane helix</keyword>
<keyword evidence="1" id="KW-0472">Membrane</keyword>
<dbReference type="EMBL" id="LAZR01001000">
    <property type="protein sequence ID" value="KKN52879.1"/>
    <property type="molecule type" value="Genomic_DNA"/>
</dbReference>
<evidence type="ECO:0008006" key="3">
    <source>
        <dbReference type="Google" id="ProtNLM"/>
    </source>
</evidence>
<comment type="caution">
    <text evidence="2">The sequence shown here is derived from an EMBL/GenBank/DDBJ whole genome shotgun (WGS) entry which is preliminary data.</text>
</comment>
<feature type="transmembrane region" description="Helical" evidence="1">
    <location>
        <begin position="6"/>
        <end position="24"/>
    </location>
</feature>
<gene>
    <name evidence="2" type="ORF">LCGC14_0608150</name>
</gene>